<dbReference type="InterPro" id="IPR040840">
    <property type="entry name" value="TcA_TcB_BD"/>
</dbReference>
<accession>A0ABT2XUG5</accession>
<comment type="caution">
    <text evidence="2">The sequence shown here is derived from an EMBL/GenBank/DDBJ whole genome shotgun (WGS) entry which is preliminary data.</text>
</comment>
<dbReference type="Pfam" id="PF18276">
    <property type="entry name" value="TcA_TcB_BD"/>
    <property type="match status" value="1"/>
</dbReference>
<dbReference type="Proteomes" id="UP001063475">
    <property type="component" value="Unassembled WGS sequence"/>
</dbReference>
<evidence type="ECO:0000313" key="3">
    <source>
        <dbReference type="Proteomes" id="UP001063475"/>
    </source>
</evidence>
<sequence length="470" mass="52042">MNVTLTALRQSHAAVKQRADEYAAWFDENVTAEEYKVMDDLHAAKELNQGSVAVQAAAGAISVIPKVFGMANGNAFPEGVLHAIAHGLQIASMGKQADAEKRAVTEGYRLRRREWGLQRNLALAELLALDEQINAQVIAVEAAQASLQLVLQTNRQSLAVYDFLHKRTAHSQLYDWLLGQLKALYYQAYDATYSLCISAQASRIAQTGDYDSQTVLPQAWSEKHHGLLAGQQLVGFVMREQRDHLQSFERRIERVKTVSLRQLFADTVEPQPDAPDWATALENLQADGRLAFCVSELNFNRDHPGEYCRLIRSVEFDCPALLGPYENIRATLTQTGSRTVVRPVPQAVEYLHDPDSKPAPADVVFNTRSGQQIGISQGVADDGRVMEDEDPGLLRAFECSGAVSCWEIHFPWWGEPAQSAVLASITDLIITIRYTAKAGEPTFILAVENLVTEAAAKALKRNAERSRHHA</sequence>
<keyword evidence="3" id="KW-1185">Reference proteome</keyword>
<protein>
    <recommendedName>
        <fullName evidence="1">Tc toxin complex TcA C-terminal TcB-binding domain-containing protein</fullName>
    </recommendedName>
</protein>
<dbReference type="EMBL" id="JAMSHA010000004">
    <property type="protein sequence ID" value="MCV2222337.1"/>
    <property type="molecule type" value="Genomic_DNA"/>
</dbReference>
<proteinExistence type="predicted"/>
<dbReference type="RefSeq" id="WP_263470422.1">
    <property type="nucleotide sequence ID" value="NZ_JAMSHA010000004.1"/>
</dbReference>
<name>A0ABT2XUG5_9PSED</name>
<organism evidence="2 3">
    <name type="scientific">Pseudomonas mercuritolerans</name>
    <dbReference type="NCBI Taxonomy" id="2951809"/>
    <lineage>
        <taxon>Bacteria</taxon>
        <taxon>Pseudomonadati</taxon>
        <taxon>Pseudomonadota</taxon>
        <taxon>Gammaproteobacteria</taxon>
        <taxon>Pseudomonadales</taxon>
        <taxon>Pseudomonadaceae</taxon>
        <taxon>Pseudomonas</taxon>
    </lineage>
</organism>
<gene>
    <name evidence="2" type="ORF">ND528_12200</name>
</gene>
<feature type="domain" description="Tc toxin complex TcA C-terminal TcB-binding" evidence="1">
    <location>
        <begin position="132"/>
        <end position="436"/>
    </location>
</feature>
<reference evidence="2" key="1">
    <citation type="submission" date="2022-06" db="EMBL/GenBank/DDBJ databases">
        <title>De novo draft assembly of the Pseudomonas mercurotoleraris sp. nov., isolated from the plants rhizosphere.</title>
        <authorList>
            <person name="Robas M."/>
            <person name="Gonzalez D."/>
            <person name="Fernandez V.M."/>
            <person name="Luna L."/>
            <person name="Provanza A."/>
            <person name="Jimenez P.A."/>
        </authorList>
    </citation>
    <scope>NUCLEOTIDE SEQUENCE</scope>
    <source>
        <strain evidence="2">SAICEUPSM</strain>
    </source>
</reference>
<evidence type="ECO:0000259" key="1">
    <source>
        <dbReference type="Pfam" id="PF18276"/>
    </source>
</evidence>
<evidence type="ECO:0000313" key="2">
    <source>
        <dbReference type="EMBL" id="MCV2222337.1"/>
    </source>
</evidence>